<organism evidence="2 3">
    <name type="scientific">Sphingomonas cavernae</name>
    <dbReference type="NCBI Taxonomy" id="2320861"/>
    <lineage>
        <taxon>Bacteria</taxon>
        <taxon>Pseudomonadati</taxon>
        <taxon>Pseudomonadota</taxon>
        <taxon>Alphaproteobacteria</taxon>
        <taxon>Sphingomonadales</taxon>
        <taxon>Sphingomonadaceae</taxon>
        <taxon>Sphingomonas</taxon>
    </lineage>
</organism>
<sequence>MESRFESRNPLVVLVDETSRLTARLKTVFADVRRSVGLGDSEMMVLAAVVEAERPPTVPQIGRSLGHPRQLVQRAANALIAEGLIETASNPDHKRATLLRATERGVAMKREADARADEIARSLSGALDLEGARGVAHALSDIRRQLEAELRLRED</sequence>
<reference evidence="2 3" key="1">
    <citation type="submission" date="2018-09" db="EMBL/GenBank/DDBJ databases">
        <authorList>
            <person name="Zhu H."/>
        </authorList>
    </citation>
    <scope>NUCLEOTIDE SEQUENCE [LARGE SCALE GENOMIC DNA]</scope>
    <source>
        <strain evidence="2 3">K2R01-6</strain>
    </source>
</reference>
<dbReference type="Pfam" id="PF12802">
    <property type="entry name" value="MarR_2"/>
    <property type="match status" value="1"/>
</dbReference>
<evidence type="ECO:0000259" key="1">
    <source>
        <dbReference type="SMART" id="SM00347"/>
    </source>
</evidence>
<dbReference type="InterPro" id="IPR036388">
    <property type="entry name" value="WH-like_DNA-bd_sf"/>
</dbReference>
<dbReference type="Proteomes" id="UP000286100">
    <property type="component" value="Unassembled WGS sequence"/>
</dbReference>
<dbReference type="AlphaFoldDB" id="A0A418WMJ7"/>
<gene>
    <name evidence="2" type="ORF">D3876_13995</name>
</gene>
<dbReference type="Gene3D" id="1.10.10.10">
    <property type="entry name" value="Winged helix-like DNA-binding domain superfamily/Winged helix DNA-binding domain"/>
    <property type="match status" value="1"/>
</dbReference>
<dbReference type="EMBL" id="QYUM01000003">
    <property type="protein sequence ID" value="RJF91224.1"/>
    <property type="molecule type" value="Genomic_DNA"/>
</dbReference>
<evidence type="ECO:0000313" key="2">
    <source>
        <dbReference type="EMBL" id="RJF91224.1"/>
    </source>
</evidence>
<dbReference type="OrthoDB" id="5511415at2"/>
<dbReference type="RefSeq" id="WP_119763124.1">
    <property type="nucleotide sequence ID" value="NZ_QYUM01000003.1"/>
</dbReference>
<dbReference type="InterPro" id="IPR000835">
    <property type="entry name" value="HTH_MarR-typ"/>
</dbReference>
<dbReference type="SUPFAM" id="SSF46785">
    <property type="entry name" value="Winged helix' DNA-binding domain"/>
    <property type="match status" value="1"/>
</dbReference>
<dbReference type="InterPro" id="IPR036390">
    <property type="entry name" value="WH_DNA-bd_sf"/>
</dbReference>
<evidence type="ECO:0000313" key="3">
    <source>
        <dbReference type="Proteomes" id="UP000286100"/>
    </source>
</evidence>
<protein>
    <submittedName>
        <fullName evidence="2">MarR family transcriptional regulator</fullName>
    </submittedName>
</protein>
<accession>A0A418WMJ7</accession>
<feature type="domain" description="HTH marR-type" evidence="1">
    <location>
        <begin position="31"/>
        <end position="131"/>
    </location>
</feature>
<name>A0A418WMJ7_9SPHN</name>
<dbReference type="SMART" id="SM00347">
    <property type="entry name" value="HTH_MARR"/>
    <property type="match status" value="1"/>
</dbReference>
<comment type="caution">
    <text evidence="2">The sequence shown here is derived from an EMBL/GenBank/DDBJ whole genome shotgun (WGS) entry which is preliminary data.</text>
</comment>
<dbReference type="GO" id="GO:0003700">
    <property type="term" value="F:DNA-binding transcription factor activity"/>
    <property type="evidence" value="ECO:0007669"/>
    <property type="project" value="InterPro"/>
</dbReference>
<proteinExistence type="predicted"/>
<keyword evidence="3" id="KW-1185">Reference proteome</keyword>